<feature type="non-terminal residue" evidence="1">
    <location>
        <position position="1"/>
    </location>
</feature>
<proteinExistence type="predicted"/>
<dbReference type="EMBL" id="JAYKBV010000050">
    <property type="protein sequence ID" value="MEB3041971.1"/>
    <property type="molecule type" value="Genomic_DNA"/>
</dbReference>
<organism evidence="1 2">
    <name type="scientific">Capnocytophaga gingivalis</name>
    <dbReference type="NCBI Taxonomy" id="1017"/>
    <lineage>
        <taxon>Bacteria</taxon>
        <taxon>Pseudomonadati</taxon>
        <taxon>Bacteroidota</taxon>
        <taxon>Flavobacteriia</taxon>
        <taxon>Flavobacteriales</taxon>
        <taxon>Flavobacteriaceae</taxon>
        <taxon>Capnocytophaga</taxon>
    </lineage>
</organism>
<protein>
    <submittedName>
        <fullName evidence="1">Uncharacterized protein</fullName>
    </submittedName>
</protein>
<dbReference type="Proteomes" id="UP001324270">
    <property type="component" value="Unassembled WGS sequence"/>
</dbReference>
<dbReference type="RefSeq" id="WP_323980420.1">
    <property type="nucleotide sequence ID" value="NZ_JAYKBV010000050.1"/>
</dbReference>
<sequence>VIRKLEYGFNITTPQPAKEYLNLFAEYHSREFEKMKHKHIFYGRKCVMSEYALKVYDKSQQVKIMNNVLIPANTLRVEFCYNQKRKLPKTIRTLSDLADNSKIRDLYKDLKDSFSKVTFSEEVDFSSMSDEDRILFYASLHPDFIKVEEKLNKSNAKIIKSKIRQLKERCLSKEFKKNFINLLENKHIELYCS</sequence>
<evidence type="ECO:0000313" key="2">
    <source>
        <dbReference type="Proteomes" id="UP001324270"/>
    </source>
</evidence>
<evidence type="ECO:0000313" key="1">
    <source>
        <dbReference type="EMBL" id="MEB3041971.1"/>
    </source>
</evidence>
<comment type="caution">
    <text evidence="1">The sequence shown here is derived from an EMBL/GenBank/DDBJ whole genome shotgun (WGS) entry which is preliminary data.</text>
</comment>
<reference evidence="1 2" key="1">
    <citation type="submission" date="2023-12" db="EMBL/GenBank/DDBJ databases">
        <title>Genomic sequences of Capnocytophaga and Parvimonas strains.</title>
        <authorList>
            <person name="Watt R.M."/>
            <person name="Wang M."/>
            <person name="Yang T."/>
            <person name="Tong W.M."/>
        </authorList>
    </citation>
    <scope>NUCLEOTIDE SEQUENCE [LARGE SCALE GENOMIC DNA]</scope>
    <source>
        <strain evidence="1 2">CCUG 13156</strain>
    </source>
</reference>
<name>A0ABU5YDD7_9FLAO</name>
<gene>
    <name evidence="1" type="ORF">VJJ49_14945</name>
</gene>
<accession>A0ABU5YDD7</accession>
<keyword evidence="2" id="KW-1185">Reference proteome</keyword>